<dbReference type="AlphaFoldDB" id="T1AUG7"/>
<dbReference type="EMBL" id="AUZY01008930">
    <property type="protein sequence ID" value="EQD44329.1"/>
    <property type="molecule type" value="Genomic_DNA"/>
</dbReference>
<proteinExistence type="predicted"/>
<dbReference type="Gene3D" id="3.90.1170.50">
    <property type="entry name" value="Aldehyde oxidase/xanthine dehydrogenase, a/b hammerhead"/>
    <property type="match status" value="1"/>
</dbReference>
<name>T1AUG7_9ZZZZ</name>
<sequence>MGPTWGPKGCSGGALVPSPIAHGRIRSIDLAPARAIPGVVAIGGDDLIRLLPMGTPAPETPIFPKSEVVYRAQPVAAVAAPTRALAREAARKVRLDIEPLEVWGSIDDLLPEWPGTALPATGPLNAHVHARHGDLEAAFRSADFVLAETYRTSGVHQVPLEPHACLARVDGDRWTVDTSTQTPFGCREDIASLLGIPESQLVVNGSWVGGAFGAKGSALLEPYALLLAKASGRPVKLQLSYPEEFQLGRSTLPSVIRIESAVTGRQVVGRRVRLLLDTGASLPGRDFTLGYSAGFLLGPYSVPAVEVEGYALRTHKPPFGPHRAPFVP</sequence>
<organism evidence="4">
    <name type="scientific">mine drainage metagenome</name>
    <dbReference type="NCBI Taxonomy" id="410659"/>
    <lineage>
        <taxon>unclassified sequences</taxon>
        <taxon>metagenomes</taxon>
        <taxon>ecological metagenomes</taxon>
    </lineage>
</organism>
<accession>T1AUG7</accession>
<dbReference type="InterPro" id="IPR016208">
    <property type="entry name" value="Ald_Oxase/xanthine_DH-like"/>
</dbReference>
<keyword evidence="2" id="KW-0560">Oxidoreductase</keyword>
<protein>
    <submittedName>
        <fullName evidence="4">Aldehyde oxidase and xanthine dehydrogenase molybdopterin binding protein</fullName>
    </submittedName>
</protein>
<dbReference type="GO" id="GO:0005506">
    <property type="term" value="F:iron ion binding"/>
    <property type="evidence" value="ECO:0007669"/>
    <property type="project" value="InterPro"/>
</dbReference>
<evidence type="ECO:0000259" key="3">
    <source>
        <dbReference type="SMART" id="SM01008"/>
    </source>
</evidence>
<evidence type="ECO:0000313" key="4">
    <source>
        <dbReference type="EMBL" id="EQD44329.1"/>
    </source>
</evidence>
<evidence type="ECO:0000256" key="1">
    <source>
        <dbReference type="ARBA" id="ARBA00022505"/>
    </source>
</evidence>
<dbReference type="SUPFAM" id="SSF54665">
    <property type="entry name" value="CO dehydrogenase molybdoprotein N-domain-like"/>
    <property type="match status" value="1"/>
</dbReference>
<dbReference type="InterPro" id="IPR036856">
    <property type="entry name" value="Ald_Oxase/Xan_DH_a/b_sf"/>
</dbReference>
<feature type="domain" description="Aldehyde oxidase/xanthine dehydrogenase a/b hammerhead" evidence="3">
    <location>
        <begin position="5"/>
        <end position="101"/>
    </location>
</feature>
<feature type="non-terminal residue" evidence="4">
    <location>
        <position position="328"/>
    </location>
</feature>
<dbReference type="InterPro" id="IPR000674">
    <property type="entry name" value="Ald_Oxase/Xan_DH_a/b"/>
</dbReference>
<dbReference type="InterPro" id="IPR037165">
    <property type="entry name" value="AldOxase/xan_DH_Mopterin-bd_sf"/>
</dbReference>
<dbReference type="SMART" id="SM01008">
    <property type="entry name" value="Ald_Xan_dh_C"/>
    <property type="match status" value="1"/>
</dbReference>
<dbReference type="Gene3D" id="3.30.365.10">
    <property type="entry name" value="Aldehyde oxidase/xanthine dehydrogenase, molybdopterin binding domain"/>
    <property type="match status" value="2"/>
</dbReference>
<dbReference type="SUPFAM" id="SSF56003">
    <property type="entry name" value="Molybdenum cofactor-binding domain"/>
    <property type="match status" value="1"/>
</dbReference>
<dbReference type="PANTHER" id="PTHR11908">
    <property type="entry name" value="XANTHINE DEHYDROGENASE"/>
    <property type="match status" value="1"/>
</dbReference>
<dbReference type="Pfam" id="PF01315">
    <property type="entry name" value="Ald_Xan_dh_C"/>
    <property type="match status" value="1"/>
</dbReference>
<reference evidence="4" key="1">
    <citation type="submission" date="2013-08" db="EMBL/GenBank/DDBJ databases">
        <authorList>
            <person name="Mendez C."/>
            <person name="Richter M."/>
            <person name="Ferrer M."/>
            <person name="Sanchez J."/>
        </authorList>
    </citation>
    <scope>NUCLEOTIDE SEQUENCE</scope>
</reference>
<dbReference type="PANTHER" id="PTHR11908:SF132">
    <property type="entry name" value="ALDEHYDE OXIDASE 1-RELATED"/>
    <property type="match status" value="1"/>
</dbReference>
<reference evidence="4" key="2">
    <citation type="journal article" date="2014" name="ISME J.">
        <title>Microbial stratification in low pH oxic and suboxic macroscopic growths along an acid mine drainage.</title>
        <authorList>
            <person name="Mendez-Garcia C."/>
            <person name="Mesa V."/>
            <person name="Sprenger R.R."/>
            <person name="Richter M."/>
            <person name="Diez M.S."/>
            <person name="Solano J."/>
            <person name="Bargiela R."/>
            <person name="Golyshina O.V."/>
            <person name="Manteca A."/>
            <person name="Ramos J.L."/>
            <person name="Gallego J.R."/>
            <person name="Llorente I."/>
            <person name="Martins Dos Santos V.A."/>
            <person name="Jensen O.N."/>
            <person name="Pelaez A.I."/>
            <person name="Sanchez J."/>
            <person name="Ferrer M."/>
        </authorList>
    </citation>
    <scope>NUCLEOTIDE SEQUENCE</scope>
</reference>
<dbReference type="InterPro" id="IPR008274">
    <property type="entry name" value="AldOxase/xan_DH_MoCoBD1"/>
</dbReference>
<evidence type="ECO:0000256" key="2">
    <source>
        <dbReference type="ARBA" id="ARBA00023002"/>
    </source>
</evidence>
<gene>
    <name evidence="4" type="ORF">B1B_13562</name>
</gene>
<dbReference type="GO" id="GO:0016491">
    <property type="term" value="F:oxidoreductase activity"/>
    <property type="evidence" value="ECO:0007669"/>
    <property type="project" value="UniProtKB-KW"/>
</dbReference>
<keyword evidence="1" id="KW-0500">Molybdenum</keyword>
<dbReference type="Pfam" id="PF02738">
    <property type="entry name" value="MoCoBD_1"/>
    <property type="match status" value="1"/>
</dbReference>
<comment type="caution">
    <text evidence="4">The sequence shown here is derived from an EMBL/GenBank/DDBJ whole genome shotgun (WGS) entry which is preliminary data.</text>
</comment>